<evidence type="ECO:0000256" key="4">
    <source>
        <dbReference type="ARBA" id="ARBA00069197"/>
    </source>
</evidence>
<feature type="binding site" evidence="8">
    <location>
        <position position="256"/>
    </location>
    <ligand>
        <name>Mg(2+)</name>
        <dbReference type="ChEBI" id="CHEBI:18420"/>
    </ligand>
</feature>
<dbReference type="GO" id="GO:0005975">
    <property type="term" value="P:carbohydrate metabolic process"/>
    <property type="evidence" value="ECO:0007669"/>
    <property type="project" value="EnsemblFungi"/>
</dbReference>
<dbReference type="SUPFAM" id="SSF56784">
    <property type="entry name" value="HAD-like"/>
    <property type="match status" value="1"/>
</dbReference>
<dbReference type="GO" id="GO:0004035">
    <property type="term" value="F:alkaline phosphatase activity"/>
    <property type="evidence" value="ECO:0007669"/>
    <property type="project" value="EnsemblFungi"/>
</dbReference>
<dbReference type="InParanoid" id="G8JUQ8"/>
<feature type="binding site" evidence="8">
    <location>
        <position position="34"/>
    </location>
    <ligand>
        <name>Mg(2+)</name>
        <dbReference type="ChEBI" id="CHEBI:18420"/>
    </ligand>
</feature>
<evidence type="ECO:0000256" key="6">
    <source>
        <dbReference type="PIRSR" id="PIRSR000915-1"/>
    </source>
</evidence>
<accession>G8JUQ8</accession>
<dbReference type="Pfam" id="PF13242">
    <property type="entry name" value="Hydrolase_like"/>
    <property type="match status" value="1"/>
</dbReference>
<evidence type="ECO:0000313" key="10">
    <source>
        <dbReference type="Proteomes" id="UP000006790"/>
    </source>
</evidence>
<dbReference type="HOGENOM" id="CLU_043473_0_0_1"/>
<evidence type="ECO:0000256" key="5">
    <source>
        <dbReference type="PIRNR" id="PIRNR000915"/>
    </source>
</evidence>
<evidence type="ECO:0000256" key="1">
    <source>
        <dbReference type="ARBA" id="ARBA00022801"/>
    </source>
</evidence>
<dbReference type="InterPro" id="IPR036412">
    <property type="entry name" value="HAD-like_sf"/>
</dbReference>
<dbReference type="GO" id="GO:0008967">
    <property type="term" value="F:phosphoglycolate phosphatase activity"/>
    <property type="evidence" value="ECO:0007669"/>
    <property type="project" value="EnsemblFungi"/>
</dbReference>
<dbReference type="RefSeq" id="XP_003647655.1">
    <property type="nucleotide sequence ID" value="XM_003647607.1"/>
</dbReference>
<comment type="catalytic activity">
    <reaction evidence="2 5">
        <text>4-nitrophenyl phosphate + H2O = 4-nitrophenol + phosphate + H(+)</text>
        <dbReference type="Rhea" id="RHEA:21664"/>
        <dbReference type="ChEBI" id="CHEBI:15377"/>
        <dbReference type="ChEBI" id="CHEBI:15378"/>
        <dbReference type="ChEBI" id="CHEBI:43474"/>
        <dbReference type="ChEBI" id="CHEBI:57917"/>
        <dbReference type="ChEBI" id="CHEBI:61146"/>
        <dbReference type="EC" id="3.1.3.41"/>
    </reaction>
</comment>
<sequence length="312" mass="34058">MIKMTGSSLPIKIDSADAAEKFIDNYDTFLFDCDGVLWLGSSLLPNVSETLSLLRAKGKNLYFVTNNSTKSRNAYAKKFESFGISVREDQIFTSSYAAALYVRDSLKLEPGKDKVWVAGEAGIIDELGLMGYETLGGTDPRLDEPFDSQNSPFLVNSLDPDVKCVVAGLDTRINYHRLAVSLQYLQRTDVSFVATNLDSTFPLKGMTLPGAGSIVQSLEKASGRTAVACGKPNQNMLKSIIAATNIDPSRTCMVGDRLDTDMKFGSEGRLGTFLVLTGIETENNILNPDTQHTKPQYYAGSLSLLYELTNVP</sequence>
<comment type="cofactor">
    <cofactor evidence="8">
        <name>Mg(2+)</name>
        <dbReference type="ChEBI" id="CHEBI:18420"/>
    </cofactor>
    <text evidence="8">Divalent metal ions. Mg(2+) is the most effective.</text>
</comment>
<evidence type="ECO:0000313" key="9">
    <source>
        <dbReference type="EMBL" id="AET40838.1"/>
    </source>
</evidence>
<dbReference type="GO" id="GO:0046872">
    <property type="term" value="F:metal ion binding"/>
    <property type="evidence" value="ECO:0007669"/>
    <property type="project" value="UniProtKB-KW"/>
</dbReference>
<dbReference type="InterPro" id="IPR006357">
    <property type="entry name" value="HAD-SF_hydro_IIA"/>
</dbReference>
<keyword evidence="8" id="KW-0460">Magnesium</keyword>
<dbReference type="GeneID" id="11469220"/>
<dbReference type="OrthoDB" id="413953at2759"/>
<feature type="active site" description="Proton donor" evidence="6">
    <location>
        <position position="34"/>
    </location>
</feature>
<dbReference type="FunFam" id="3.40.50.1000:FF:000039">
    <property type="entry name" value="Phosphoglycolate phosphatase"/>
    <property type="match status" value="1"/>
</dbReference>
<proteinExistence type="predicted"/>
<dbReference type="Gene3D" id="3.40.50.1000">
    <property type="entry name" value="HAD superfamily/HAD-like"/>
    <property type="match status" value="2"/>
</dbReference>
<dbReference type="Pfam" id="PF13344">
    <property type="entry name" value="Hydrolase_6"/>
    <property type="match status" value="1"/>
</dbReference>
<evidence type="ECO:0000256" key="3">
    <source>
        <dbReference type="ARBA" id="ARBA00066659"/>
    </source>
</evidence>
<keyword evidence="10" id="KW-1185">Reference proteome</keyword>
<dbReference type="InterPro" id="IPR023214">
    <property type="entry name" value="HAD_sf"/>
</dbReference>
<feature type="binding site" evidence="7">
    <location>
        <position position="231"/>
    </location>
    <ligand>
        <name>substrate</name>
    </ligand>
</feature>
<dbReference type="OMA" id="PPMHRET"/>
<evidence type="ECO:0000256" key="7">
    <source>
        <dbReference type="PIRSR" id="PIRSR000915-2"/>
    </source>
</evidence>
<dbReference type="NCBIfam" id="TIGR01452">
    <property type="entry name" value="PGP_euk"/>
    <property type="match status" value="1"/>
</dbReference>
<dbReference type="eggNOG" id="KOG2882">
    <property type="taxonomic scope" value="Eukaryota"/>
</dbReference>
<keyword evidence="1 5" id="KW-0378">Hydrolase</keyword>
<dbReference type="GO" id="GO:0004721">
    <property type="term" value="F:phosphoprotein phosphatase activity"/>
    <property type="evidence" value="ECO:0007669"/>
    <property type="project" value="EnsemblFungi"/>
</dbReference>
<name>G8JUQ8_ERECY</name>
<dbReference type="GO" id="GO:0005737">
    <property type="term" value="C:cytoplasm"/>
    <property type="evidence" value="ECO:0007669"/>
    <property type="project" value="TreeGrafter"/>
</dbReference>
<protein>
    <recommendedName>
        <fullName evidence="4 5">4-nitrophenylphosphatase</fullName>
        <shortName evidence="5">PNPPase</shortName>
        <ecNumber evidence="3 5">3.1.3.41</ecNumber>
    </recommendedName>
</protein>
<dbReference type="PIRSF" id="PIRSF000915">
    <property type="entry name" value="PGP-type_phosphatase"/>
    <property type="match status" value="1"/>
</dbReference>
<feature type="binding site" evidence="8">
    <location>
        <position position="32"/>
    </location>
    <ligand>
        <name>Mg(2+)</name>
        <dbReference type="ChEBI" id="CHEBI:18420"/>
    </ligand>
</feature>
<dbReference type="PANTHER" id="PTHR19288:SF46">
    <property type="entry name" value="HALOACID DEHALOGENASE-LIKE HYDROLASE DOMAIN-CONTAINING PROTEIN 2"/>
    <property type="match status" value="1"/>
</dbReference>
<evidence type="ECO:0000256" key="8">
    <source>
        <dbReference type="PIRSR" id="PIRSR000915-3"/>
    </source>
</evidence>
<reference evidence="10" key="1">
    <citation type="journal article" date="2012" name="G3 (Bethesda)">
        <title>Pichia sorbitophila, an interspecies yeast hybrid reveals early steps of genome resolution following polyploidization.</title>
        <authorList>
            <person name="Leh Louis V."/>
            <person name="Despons L."/>
            <person name="Friedrich A."/>
            <person name="Martin T."/>
            <person name="Durrens P."/>
            <person name="Casaregola S."/>
            <person name="Neuveglise C."/>
            <person name="Fairhead C."/>
            <person name="Marck C."/>
            <person name="Cruz J.A."/>
            <person name="Straub M.L."/>
            <person name="Kugler V."/>
            <person name="Sacerdot C."/>
            <person name="Uzunov Z."/>
            <person name="Thierry A."/>
            <person name="Weiss S."/>
            <person name="Bleykasten C."/>
            <person name="De Montigny J."/>
            <person name="Jacques N."/>
            <person name="Jung P."/>
            <person name="Lemaire M."/>
            <person name="Mallet S."/>
            <person name="Morel G."/>
            <person name="Richard G.F."/>
            <person name="Sarkar A."/>
            <person name="Savel G."/>
            <person name="Schacherer J."/>
            <person name="Seret M.L."/>
            <person name="Talla E."/>
            <person name="Samson G."/>
            <person name="Jubin C."/>
            <person name="Poulain J."/>
            <person name="Vacherie B."/>
            <person name="Barbe V."/>
            <person name="Pelletier E."/>
            <person name="Sherman D.J."/>
            <person name="Westhof E."/>
            <person name="Weissenbach J."/>
            <person name="Baret P.V."/>
            <person name="Wincker P."/>
            <person name="Gaillardin C."/>
            <person name="Dujon B."/>
            <person name="Souciet J.L."/>
        </authorList>
    </citation>
    <scope>NUCLEOTIDE SEQUENCE [LARGE SCALE GENOMIC DNA]</scope>
    <source>
        <strain evidence="10">CBS 270.75 / DBVPG 7215 / KCTC 17166 / NRRL Y-17582</strain>
    </source>
</reference>
<dbReference type="Proteomes" id="UP000006790">
    <property type="component" value="Chromosome 6"/>
</dbReference>
<dbReference type="AlphaFoldDB" id="G8JUQ8"/>
<dbReference type="NCBIfam" id="TIGR01460">
    <property type="entry name" value="HAD-SF-IIA"/>
    <property type="match status" value="1"/>
</dbReference>
<dbReference type="EMBL" id="CP002502">
    <property type="protein sequence ID" value="AET40838.1"/>
    <property type="molecule type" value="Genomic_DNA"/>
</dbReference>
<dbReference type="FunCoup" id="G8JUQ8">
    <property type="interactions" value="519"/>
</dbReference>
<evidence type="ECO:0000256" key="2">
    <source>
        <dbReference type="ARBA" id="ARBA00050247"/>
    </source>
</evidence>
<dbReference type="STRING" id="931890.G8JUQ8"/>
<dbReference type="InterPro" id="IPR006349">
    <property type="entry name" value="PGP_euk"/>
</dbReference>
<organism evidence="9 10">
    <name type="scientific">Eremothecium cymbalariae (strain CBS 270.75 / DBVPG 7215 / KCTC 17166 / NRRL Y-17582)</name>
    <name type="common">Yeast</name>
    <dbReference type="NCBI Taxonomy" id="931890"/>
    <lineage>
        <taxon>Eukaryota</taxon>
        <taxon>Fungi</taxon>
        <taxon>Dikarya</taxon>
        <taxon>Ascomycota</taxon>
        <taxon>Saccharomycotina</taxon>
        <taxon>Saccharomycetes</taxon>
        <taxon>Saccharomycetales</taxon>
        <taxon>Saccharomycetaceae</taxon>
        <taxon>Eremothecium</taxon>
    </lineage>
</organism>
<dbReference type="PANTHER" id="PTHR19288">
    <property type="entry name" value="4-NITROPHENYLPHOSPHATASE-RELATED"/>
    <property type="match status" value="1"/>
</dbReference>
<gene>
    <name evidence="9" type="ordered locus">Ecym_6467</name>
</gene>
<keyword evidence="8" id="KW-0479">Metal-binding</keyword>
<dbReference type="EC" id="3.1.3.41" evidence="3 5"/>
<dbReference type="KEGG" id="erc:Ecym_6467"/>
<feature type="active site" description="Nucleophile" evidence="6">
    <location>
        <position position="32"/>
    </location>
</feature>